<comment type="caution">
    <text evidence="1">The sequence shown here is derived from an EMBL/GenBank/DDBJ whole genome shotgun (WGS) entry which is preliminary data.</text>
</comment>
<protein>
    <submittedName>
        <fullName evidence="1">Uncharacterized protein</fullName>
    </submittedName>
</protein>
<sequence length="424" mass="46680">MPKFSEIICPVCNKNVAWEDALVWVPARDENNNVLREPNSKTIIGKYKAQGLIESGTGSADGESIAFELAVGRPLQCPRRNNFLGEEIEPHDLPDGIYDRPSTIVGLLGPAGSGKSTLLGLMANHACGTKPRPLRNAGLSFQIESRARLFDKNYGPLTRNQRVQPTPPAIQAPWVTLEVISAGNGGNNMILCDSAGENFDGRINSDGYGQAAAVDMPFLFSADVLMICVPPSDLELAPTAIDNDDDHYEDLANGLKELLIKSQRALRRSAVGRIRALPWVCIVITKADSIGDDGVEPLPELSLDYRTTKRNVSYLDLKAEAHRIMDESDRIRSWIREHDIHVFDLVEDNSMDNPYRVDGEPVPQLPLFRGFSYHLITARSGGSNENDMFEAGAYHERILDPVVMTAALIDADSKWSDSWVEGAQ</sequence>
<keyword evidence="2" id="KW-1185">Reference proteome</keyword>
<reference evidence="1 2" key="1">
    <citation type="submission" date="2020-12" db="EMBL/GenBank/DDBJ databases">
        <title>Draft genome sequence of furan degrading bacterial strain FUR100.</title>
        <authorList>
            <person name="Woiski C."/>
        </authorList>
    </citation>
    <scope>NUCLEOTIDE SEQUENCE [LARGE SCALE GENOMIC DNA]</scope>
    <source>
        <strain evidence="1 2">FUR100</strain>
    </source>
</reference>
<dbReference type="Proteomes" id="UP000627573">
    <property type="component" value="Unassembled WGS sequence"/>
</dbReference>
<proteinExistence type="predicted"/>
<dbReference type="AlphaFoldDB" id="A0A8I0ZQU0"/>
<accession>A0A8I0ZQU0</accession>
<evidence type="ECO:0000313" key="1">
    <source>
        <dbReference type="EMBL" id="MBH5141118.1"/>
    </source>
</evidence>
<dbReference type="SUPFAM" id="SSF52540">
    <property type="entry name" value="P-loop containing nucleoside triphosphate hydrolases"/>
    <property type="match status" value="1"/>
</dbReference>
<gene>
    <name evidence="1" type="ORF">I3517_00610</name>
</gene>
<organism evidence="1 2">
    <name type="scientific">Rhodococcus erythropolis</name>
    <name type="common">Arthrobacter picolinophilus</name>
    <dbReference type="NCBI Taxonomy" id="1833"/>
    <lineage>
        <taxon>Bacteria</taxon>
        <taxon>Bacillati</taxon>
        <taxon>Actinomycetota</taxon>
        <taxon>Actinomycetes</taxon>
        <taxon>Mycobacteriales</taxon>
        <taxon>Nocardiaceae</taxon>
        <taxon>Rhodococcus</taxon>
        <taxon>Rhodococcus erythropolis group</taxon>
    </lineage>
</organism>
<evidence type="ECO:0000313" key="2">
    <source>
        <dbReference type="Proteomes" id="UP000627573"/>
    </source>
</evidence>
<name>A0A8I0ZQU0_RHOER</name>
<dbReference type="EMBL" id="JAECSB010000010">
    <property type="protein sequence ID" value="MBH5141118.1"/>
    <property type="molecule type" value="Genomic_DNA"/>
</dbReference>
<dbReference type="RefSeq" id="WP_197940384.1">
    <property type="nucleotide sequence ID" value="NZ_JAECSB010000010.1"/>
</dbReference>
<dbReference type="InterPro" id="IPR027417">
    <property type="entry name" value="P-loop_NTPase"/>
</dbReference>